<evidence type="ECO:0000313" key="1">
    <source>
        <dbReference type="EMBL" id="MBM7615053.1"/>
    </source>
</evidence>
<dbReference type="Proteomes" id="UP001314796">
    <property type="component" value="Unassembled WGS sequence"/>
</dbReference>
<keyword evidence="2" id="KW-1185">Reference proteome</keyword>
<proteinExistence type="predicted"/>
<accession>A0ABS2NQ21</accession>
<dbReference type="EMBL" id="JAFBEE010000009">
    <property type="protein sequence ID" value="MBM7615053.1"/>
    <property type="molecule type" value="Genomic_DNA"/>
</dbReference>
<sequence length="33" mass="3588">MKGKKRQKSIALALVALLITMSFPGLHGGKHQK</sequence>
<comment type="caution">
    <text evidence="1">The sequence shown here is derived from an EMBL/GenBank/DDBJ whole genome shotgun (WGS) entry which is preliminary data.</text>
</comment>
<organism evidence="1 2">
    <name type="scientific">Alkaliphilus hydrothermalis</name>
    <dbReference type="NCBI Taxonomy" id="1482730"/>
    <lineage>
        <taxon>Bacteria</taxon>
        <taxon>Bacillati</taxon>
        <taxon>Bacillota</taxon>
        <taxon>Clostridia</taxon>
        <taxon>Peptostreptococcales</taxon>
        <taxon>Natronincolaceae</taxon>
        <taxon>Alkaliphilus</taxon>
    </lineage>
</organism>
<reference evidence="1 2" key="1">
    <citation type="submission" date="2021-01" db="EMBL/GenBank/DDBJ databases">
        <title>Genomic Encyclopedia of Type Strains, Phase IV (KMG-IV): sequencing the most valuable type-strain genomes for metagenomic binning, comparative biology and taxonomic classification.</title>
        <authorList>
            <person name="Goeker M."/>
        </authorList>
    </citation>
    <scope>NUCLEOTIDE SEQUENCE [LARGE SCALE GENOMIC DNA]</scope>
    <source>
        <strain evidence="1 2">DSM 25890</strain>
    </source>
</reference>
<protein>
    <submittedName>
        <fullName evidence="1">Uncharacterized protein</fullName>
    </submittedName>
</protein>
<name>A0ABS2NQ21_9FIRM</name>
<evidence type="ECO:0000313" key="2">
    <source>
        <dbReference type="Proteomes" id="UP001314796"/>
    </source>
</evidence>
<gene>
    <name evidence="1" type="ORF">JOC73_001615</name>
</gene>